<evidence type="ECO:0000256" key="2">
    <source>
        <dbReference type="SAM" id="Phobius"/>
    </source>
</evidence>
<dbReference type="AlphaFoldDB" id="A0A1N7EI26"/>
<feature type="transmembrane region" description="Helical" evidence="2">
    <location>
        <begin position="79"/>
        <end position="99"/>
    </location>
</feature>
<organism evidence="3 4">
    <name type="scientific">Williamsia sterculiae</name>
    <dbReference type="NCBI Taxonomy" id="1344003"/>
    <lineage>
        <taxon>Bacteria</taxon>
        <taxon>Bacillati</taxon>
        <taxon>Actinomycetota</taxon>
        <taxon>Actinomycetes</taxon>
        <taxon>Mycobacteriales</taxon>
        <taxon>Nocardiaceae</taxon>
        <taxon>Williamsia</taxon>
    </lineage>
</organism>
<feature type="region of interest" description="Disordered" evidence="1">
    <location>
        <begin position="142"/>
        <end position="179"/>
    </location>
</feature>
<proteinExistence type="predicted"/>
<keyword evidence="2" id="KW-0472">Membrane</keyword>
<evidence type="ECO:0000313" key="4">
    <source>
        <dbReference type="Proteomes" id="UP000186218"/>
    </source>
</evidence>
<keyword evidence="4" id="KW-1185">Reference proteome</keyword>
<keyword evidence="2" id="KW-0812">Transmembrane</keyword>
<keyword evidence="2" id="KW-1133">Transmembrane helix</keyword>
<dbReference type="RefSeq" id="WP_076477738.1">
    <property type="nucleotide sequence ID" value="NZ_FTNT01000003.1"/>
</dbReference>
<protein>
    <recommendedName>
        <fullName evidence="5">Transmembrane protein</fullName>
    </recommendedName>
</protein>
<name>A0A1N7EI26_9NOCA</name>
<reference evidence="3 4" key="1">
    <citation type="submission" date="2017-01" db="EMBL/GenBank/DDBJ databases">
        <authorList>
            <person name="Mah S.A."/>
            <person name="Swanson W.J."/>
            <person name="Moy G.W."/>
            <person name="Vacquier V.D."/>
        </authorList>
    </citation>
    <scope>NUCLEOTIDE SEQUENCE [LARGE SCALE GENOMIC DNA]</scope>
    <source>
        <strain evidence="3 4">CPCC 203464</strain>
    </source>
</reference>
<dbReference type="EMBL" id="FTNT01000003">
    <property type="protein sequence ID" value="SIR87575.1"/>
    <property type="molecule type" value="Genomic_DNA"/>
</dbReference>
<accession>A0A1N7EI26</accession>
<dbReference type="Proteomes" id="UP000186218">
    <property type="component" value="Unassembled WGS sequence"/>
</dbReference>
<evidence type="ECO:0000256" key="1">
    <source>
        <dbReference type="SAM" id="MobiDB-lite"/>
    </source>
</evidence>
<feature type="transmembrane region" description="Helical" evidence="2">
    <location>
        <begin position="38"/>
        <end position="58"/>
    </location>
</feature>
<dbReference type="InterPro" id="IPR047958">
    <property type="entry name" value="B-4DMT-like"/>
</dbReference>
<dbReference type="STRING" id="1344003.SAMN05445060_1323"/>
<feature type="transmembrane region" description="Helical" evidence="2">
    <location>
        <begin position="111"/>
        <end position="137"/>
    </location>
</feature>
<feature type="compositionally biased region" description="Basic and acidic residues" evidence="1">
    <location>
        <begin position="157"/>
        <end position="172"/>
    </location>
</feature>
<gene>
    <name evidence="3" type="ORF">SAMN05445060_1323</name>
</gene>
<evidence type="ECO:0008006" key="5">
    <source>
        <dbReference type="Google" id="ProtNLM"/>
    </source>
</evidence>
<evidence type="ECO:0000313" key="3">
    <source>
        <dbReference type="EMBL" id="SIR87575.1"/>
    </source>
</evidence>
<dbReference type="NCBIfam" id="NF037996">
    <property type="entry name" value="B-4DMT"/>
    <property type="match status" value="1"/>
</dbReference>
<sequence>MIAWLLRGLVMTGVHIAARVLLAIAVVESPLHGTAYKFFAVAVVILIALIWGGVDGILDARAHEEPDDYRDLLMRWLKAGLFTGLISAIVCYLLAQHVLAGMGDNGFFIELIAGGSFTALLVFIPAMAGVAVGRFLIRSQRRRAQKRADRDDDDRDDRDSNGEGRDERDTHSRQYSSAQ</sequence>